<protein>
    <submittedName>
        <fullName evidence="1">Uncharacterized protein</fullName>
    </submittedName>
</protein>
<dbReference type="EMBL" id="CP097635">
    <property type="protein sequence ID" value="URI07954.1"/>
    <property type="molecule type" value="Genomic_DNA"/>
</dbReference>
<evidence type="ECO:0000313" key="1">
    <source>
        <dbReference type="EMBL" id="URI07954.1"/>
    </source>
</evidence>
<reference evidence="1" key="1">
    <citation type="submission" date="2022-05" db="EMBL/GenBank/DDBJ databases">
        <title>An RpoN-dependent PEP-CTERM gene is involved in floc formation of an Aquincola tertiaricarbonis strain.</title>
        <authorList>
            <person name="Qiu D."/>
            <person name="Xia M."/>
        </authorList>
    </citation>
    <scope>NUCLEOTIDE SEQUENCE</scope>
    <source>
        <strain evidence="1">RN12</strain>
    </source>
</reference>
<evidence type="ECO:0000313" key="2">
    <source>
        <dbReference type="Proteomes" id="UP001056201"/>
    </source>
</evidence>
<dbReference type="RefSeq" id="WP_250196175.1">
    <property type="nucleotide sequence ID" value="NZ_CP097635.1"/>
</dbReference>
<sequence>MVLTARVAVLRQLQDAGWIDLPKCRVTAQVMGLSGQYHDAWVEAPPQRMRISEVDYPDRAAAVVRLDDGRQFLVDLTGSPGQAGQSDGVGPPTIFLVPNAPELASMDPAELRERAQLVPTGVFWHSH</sequence>
<organism evidence="1 2">
    <name type="scientific">Aquincola tertiaricarbonis</name>
    <dbReference type="NCBI Taxonomy" id="391953"/>
    <lineage>
        <taxon>Bacteria</taxon>
        <taxon>Pseudomonadati</taxon>
        <taxon>Pseudomonadota</taxon>
        <taxon>Betaproteobacteria</taxon>
        <taxon>Burkholderiales</taxon>
        <taxon>Sphaerotilaceae</taxon>
        <taxon>Aquincola</taxon>
    </lineage>
</organism>
<gene>
    <name evidence="1" type="ORF">MW290_05050</name>
</gene>
<name>A0ABY4S4N8_AQUTE</name>
<dbReference type="Proteomes" id="UP001056201">
    <property type="component" value="Chromosome 1"/>
</dbReference>
<accession>A0ABY4S4N8</accession>
<keyword evidence="2" id="KW-1185">Reference proteome</keyword>
<proteinExistence type="predicted"/>